<protein>
    <submittedName>
        <fullName evidence="2">YjzD family protein</fullName>
    </submittedName>
</protein>
<dbReference type="Proteomes" id="UP000633035">
    <property type="component" value="Unassembled WGS sequence"/>
</dbReference>
<dbReference type="RefSeq" id="WP_038407755.1">
    <property type="nucleotide sequence ID" value="NZ_CP009575.1"/>
</dbReference>
<evidence type="ECO:0000313" key="3">
    <source>
        <dbReference type="Proteomes" id="UP000633035"/>
    </source>
</evidence>
<name>A0ABS1G5Z9_LISIV</name>
<gene>
    <name evidence="2" type="ORF">JI642_08710</name>
</gene>
<accession>A0ABS1G5Z9</accession>
<reference evidence="2 3" key="1">
    <citation type="submission" date="2021-01" db="EMBL/GenBank/DDBJ databases">
        <title>Listeria ivanovii strains from Norway.</title>
        <authorList>
            <person name="Fagerlund A."/>
        </authorList>
    </citation>
    <scope>NUCLEOTIDE SEQUENCE [LARGE SCALE GENOMIC DNA]</scope>
    <source>
        <strain evidence="2 3">MF6989</strain>
    </source>
</reference>
<evidence type="ECO:0000313" key="2">
    <source>
        <dbReference type="EMBL" id="MBK1962180.1"/>
    </source>
</evidence>
<proteinExistence type="predicted"/>
<keyword evidence="3" id="KW-1185">Reference proteome</keyword>
<dbReference type="EMBL" id="JAENOF010000009">
    <property type="protein sequence ID" value="MBK1962180.1"/>
    <property type="molecule type" value="Genomic_DNA"/>
</dbReference>
<organism evidence="2 3">
    <name type="scientific">Listeria ivanovii subsp. londoniensis</name>
    <dbReference type="NCBI Taxonomy" id="202752"/>
    <lineage>
        <taxon>Bacteria</taxon>
        <taxon>Bacillati</taxon>
        <taxon>Bacillota</taxon>
        <taxon>Bacilli</taxon>
        <taxon>Bacillales</taxon>
        <taxon>Listeriaceae</taxon>
        <taxon>Listeria</taxon>
    </lineage>
</organism>
<feature type="transmembrane region" description="Helical" evidence="1">
    <location>
        <begin position="6"/>
        <end position="27"/>
    </location>
</feature>
<comment type="caution">
    <text evidence="2">The sequence shown here is derived from an EMBL/GenBank/DDBJ whole genome shotgun (WGS) entry which is preliminary data.</text>
</comment>
<keyword evidence="1" id="KW-1133">Transmembrane helix</keyword>
<keyword evidence="1" id="KW-0472">Membrane</keyword>
<feature type="transmembrane region" description="Helical" evidence="1">
    <location>
        <begin position="34"/>
        <end position="52"/>
    </location>
</feature>
<dbReference type="Pfam" id="PF11151">
    <property type="entry name" value="DUF2929"/>
    <property type="match status" value="1"/>
</dbReference>
<sequence>MRYVVTVFWIFVLSLMAEFVLSSMLYVPFDMIRALVLGVGMSFFIILITFLMPKDSEVYDFK</sequence>
<keyword evidence="1" id="KW-0812">Transmembrane</keyword>
<evidence type="ECO:0000256" key="1">
    <source>
        <dbReference type="SAM" id="Phobius"/>
    </source>
</evidence>
<dbReference type="InterPro" id="IPR021324">
    <property type="entry name" value="DUF2929"/>
</dbReference>